<name>A0ABR2L9A2_9EUKA</name>
<evidence type="ECO:0000313" key="2">
    <source>
        <dbReference type="EMBL" id="KAK8899932.1"/>
    </source>
</evidence>
<keyword evidence="3" id="KW-1185">Reference proteome</keyword>
<feature type="region of interest" description="Disordered" evidence="1">
    <location>
        <begin position="231"/>
        <end position="262"/>
    </location>
</feature>
<dbReference type="EMBL" id="JAPFFF010000001">
    <property type="protein sequence ID" value="KAK8899932.1"/>
    <property type="molecule type" value="Genomic_DNA"/>
</dbReference>
<evidence type="ECO:0000256" key="1">
    <source>
        <dbReference type="SAM" id="MobiDB-lite"/>
    </source>
</evidence>
<gene>
    <name evidence="2" type="ORF">M9Y10_002255</name>
</gene>
<sequence length="262" mass="30012">MKQQTLQFMKQTQIAETCKKNAEIYFNIKEKPINPTNRPPESQQINYAFDNPLSSYPGIISRINDLSNSKSSIPKEPNDRIADDLKTLAKNTQNPTKFNELVRDFYNLHPDSAYPLAASLCIQDDTSVSSTLASTPIDIKEIGPYFALGDEMNLNEDTNFDPPLMTMISKEVNNLYVQPPIFISSWKRDPPEQYTDEAALRYNYYVQLVSQLSEQTPKLTQAFNFDEYSFNNKNKKEGSARNNQQKAKKANPEIIPRSHKKK</sequence>
<evidence type="ECO:0000313" key="3">
    <source>
        <dbReference type="Proteomes" id="UP001470230"/>
    </source>
</evidence>
<comment type="caution">
    <text evidence="2">The sequence shown here is derived from an EMBL/GenBank/DDBJ whole genome shotgun (WGS) entry which is preliminary data.</text>
</comment>
<accession>A0ABR2L9A2</accession>
<proteinExistence type="predicted"/>
<reference evidence="2 3" key="1">
    <citation type="submission" date="2024-04" db="EMBL/GenBank/DDBJ databases">
        <title>Tritrichomonas musculus Genome.</title>
        <authorList>
            <person name="Alves-Ferreira E."/>
            <person name="Grigg M."/>
            <person name="Lorenzi H."/>
            <person name="Galac M."/>
        </authorList>
    </citation>
    <scope>NUCLEOTIDE SEQUENCE [LARGE SCALE GENOMIC DNA]</scope>
    <source>
        <strain evidence="2 3">EAF2021</strain>
    </source>
</reference>
<dbReference type="Proteomes" id="UP001470230">
    <property type="component" value="Unassembled WGS sequence"/>
</dbReference>
<organism evidence="2 3">
    <name type="scientific">Tritrichomonas musculus</name>
    <dbReference type="NCBI Taxonomy" id="1915356"/>
    <lineage>
        <taxon>Eukaryota</taxon>
        <taxon>Metamonada</taxon>
        <taxon>Parabasalia</taxon>
        <taxon>Tritrichomonadida</taxon>
        <taxon>Tritrichomonadidae</taxon>
        <taxon>Tritrichomonas</taxon>
    </lineage>
</organism>
<protein>
    <submittedName>
        <fullName evidence="2">Uncharacterized protein</fullName>
    </submittedName>
</protein>